<accession>A0A1J1HID8</accession>
<reference evidence="2 3" key="1">
    <citation type="submission" date="2015-04" db="EMBL/GenBank/DDBJ databases">
        <authorList>
            <person name="Syromyatnikov M.Y."/>
            <person name="Popov V.N."/>
        </authorList>
    </citation>
    <scope>NUCLEOTIDE SEQUENCE [LARGE SCALE GENOMIC DNA]</scope>
</reference>
<feature type="compositionally biased region" description="Basic residues" evidence="1">
    <location>
        <begin position="286"/>
        <end position="296"/>
    </location>
</feature>
<dbReference type="AlphaFoldDB" id="A0A1J1HID8"/>
<dbReference type="EMBL" id="CVRI01000006">
    <property type="protein sequence ID" value="CRK87816.1"/>
    <property type="molecule type" value="Genomic_DNA"/>
</dbReference>
<feature type="region of interest" description="Disordered" evidence="1">
    <location>
        <begin position="77"/>
        <end position="112"/>
    </location>
</feature>
<feature type="region of interest" description="Disordered" evidence="1">
    <location>
        <begin position="276"/>
        <end position="296"/>
    </location>
</feature>
<dbReference type="Proteomes" id="UP000183832">
    <property type="component" value="Unassembled WGS sequence"/>
</dbReference>
<evidence type="ECO:0000313" key="3">
    <source>
        <dbReference type="Proteomes" id="UP000183832"/>
    </source>
</evidence>
<evidence type="ECO:0000256" key="1">
    <source>
        <dbReference type="SAM" id="MobiDB-lite"/>
    </source>
</evidence>
<organism evidence="2 3">
    <name type="scientific">Clunio marinus</name>
    <dbReference type="NCBI Taxonomy" id="568069"/>
    <lineage>
        <taxon>Eukaryota</taxon>
        <taxon>Metazoa</taxon>
        <taxon>Ecdysozoa</taxon>
        <taxon>Arthropoda</taxon>
        <taxon>Hexapoda</taxon>
        <taxon>Insecta</taxon>
        <taxon>Pterygota</taxon>
        <taxon>Neoptera</taxon>
        <taxon>Endopterygota</taxon>
        <taxon>Diptera</taxon>
        <taxon>Nematocera</taxon>
        <taxon>Chironomoidea</taxon>
        <taxon>Chironomidae</taxon>
        <taxon>Clunio</taxon>
    </lineage>
</organism>
<feature type="compositionally biased region" description="Polar residues" evidence="1">
    <location>
        <begin position="79"/>
        <end position="100"/>
    </location>
</feature>
<protein>
    <submittedName>
        <fullName evidence="2">CLUMA_CG001604, isoform A</fullName>
    </submittedName>
</protein>
<proteinExistence type="predicted"/>
<name>A0A1J1HID8_9DIPT</name>
<sequence length="296" mass="32712">MAKAGLKITVSSAELNDIMVMDTCPMTFYPPGPVNKNTKAETVNEYMGKFITTVLTRTAPWQNFKVGEDITFDVKECSSKSSPDSTVPTFSGESSSGFNDHQQKKSRQNMKETAEEVLLIPDSTVPTASGKPSSGFDSTKFMELLQERLQDILNCNNSRSLHLTEANKRAFWVKNLPSVGNQIKTMFCQEALNLQGDYYFPASSESEESAALGEFDETAAPGESNEPPTPGEYFLPQTPDVSFLAPTPIESALRPTPRKTKVFTPVPRKIFVLPPTPDDVAPKRVLPPKRVLRPRN</sequence>
<gene>
    <name evidence="2" type="ORF">CLUMA_CG001604</name>
</gene>
<evidence type="ECO:0000313" key="2">
    <source>
        <dbReference type="EMBL" id="CRK87816.1"/>
    </source>
</evidence>
<keyword evidence="3" id="KW-1185">Reference proteome</keyword>